<accession>A0A448WWA3</accession>
<dbReference type="AlphaFoldDB" id="A0A448WWA3"/>
<dbReference type="Proteomes" id="UP000784294">
    <property type="component" value="Unassembled WGS sequence"/>
</dbReference>
<sequence>MTADRLVCSRVIWQSARRLFTELSLAGCGNESTSGASGNRILLIARSEKVTSLESLPHPSYTCNHDDGLGDASVQEPIQPIRRARLKAG</sequence>
<organism evidence="1 2">
    <name type="scientific">Protopolystoma xenopodis</name>
    <dbReference type="NCBI Taxonomy" id="117903"/>
    <lineage>
        <taxon>Eukaryota</taxon>
        <taxon>Metazoa</taxon>
        <taxon>Spiralia</taxon>
        <taxon>Lophotrochozoa</taxon>
        <taxon>Platyhelminthes</taxon>
        <taxon>Monogenea</taxon>
        <taxon>Polyopisthocotylea</taxon>
        <taxon>Polystomatidea</taxon>
        <taxon>Polystomatidae</taxon>
        <taxon>Protopolystoma</taxon>
    </lineage>
</organism>
<keyword evidence="2" id="KW-1185">Reference proteome</keyword>
<comment type="caution">
    <text evidence="1">The sequence shown here is derived from an EMBL/GenBank/DDBJ whole genome shotgun (WGS) entry which is preliminary data.</text>
</comment>
<reference evidence="1" key="1">
    <citation type="submission" date="2018-11" db="EMBL/GenBank/DDBJ databases">
        <authorList>
            <consortium name="Pathogen Informatics"/>
        </authorList>
    </citation>
    <scope>NUCLEOTIDE SEQUENCE</scope>
</reference>
<dbReference type="EMBL" id="CAAALY010052808">
    <property type="protein sequence ID" value="VEL21730.1"/>
    <property type="molecule type" value="Genomic_DNA"/>
</dbReference>
<proteinExistence type="predicted"/>
<evidence type="ECO:0000313" key="2">
    <source>
        <dbReference type="Proteomes" id="UP000784294"/>
    </source>
</evidence>
<protein>
    <submittedName>
        <fullName evidence="1">Uncharacterized protein</fullName>
    </submittedName>
</protein>
<name>A0A448WWA3_9PLAT</name>
<evidence type="ECO:0000313" key="1">
    <source>
        <dbReference type="EMBL" id="VEL21730.1"/>
    </source>
</evidence>
<gene>
    <name evidence="1" type="ORF">PXEA_LOCUS15170</name>
</gene>